<gene>
    <name evidence="1" type="ORF">ODALV1_LOCUS4211</name>
</gene>
<evidence type="ECO:0000313" key="2">
    <source>
        <dbReference type="Proteomes" id="UP001642540"/>
    </source>
</evidence>
<reference evidence="1 2" key="1">
    <citation type="submission" date="2024-08" db="EMBL/GenBank/DDBJ databases">
        <authorList>
            <person name="Cucini C."/>
            <person name="Frati F."/>
        </authorList>
    </citation>
    <scope>NUCLEOTIDE SEQUENCE [LARGE SCALE GENOMIC DNA]</scope>
</reference>
<proteinExistence type="predicted"/>
<keyword evidence="2" id="KW-1185">Reference proteome</keyword>
<organism evidence="1 2">
    <name type="scientific">Orchesella dallaii</name>
    <dbReference type="NCBI Taxonomy" id="48710"/>
    <lineage>
        <taxon>Eukaryota</taxon>
        <taxon>Metazoa</taxon>
        <taxon>Ecdysozoa</taxon>
        <taxon>Arthropoda</taxon>
        <taxon>Hexapoda</taxon>
        <taxon>Collembola</taxon>
        <taxon>Entomobryomorpha</taxon>
        <taxon>Entomobryoidea</taxon>
        <taxon>Orchesellidae</taxon>
        <taxon>Orchesellinae</taxon>
        <taxon>Orchesella</taxon>
    </lineage>
</organism>
<evidence type="ECO:0000313" key="1">
    <source>
        <dbReference type="EMBL" id="CAL8078873.1"/>
    </source>
</evidence>
<protein>
    <submittedName>
        <fullName evidence="1">Uncharacterized protein</fullName>
    </submittedName>
</protein>
<accession>A0ABP1PV94</accession>
<dbReference type="EMBL" id="CAXLJM020000013">
    <property type="protein sequence ID" value="CAL8078873.1"/>
    <property type="molecule type" value="Genomic_DNA"/>
</dbReference>
<sequence length="125" mass="13779">MASTNDDIMTAMIDQETESGVDFSFDILKYVNGEEEGCMLWNDNDNIKYTQQETVLDPALITGIVLSPTPTTATSNPNPFIILKDSSSDVSVSTTTSTSNGVKQFEETSTSIFFQETHNPWGEPR</sequence>
<name>A0ABP1PV94_9HEXA</name>
<comment type="caution">
    <text evidence="1">The sequence shown here is derived from an EMBL/GenBank/DDBJ whole genome shotgun (WGS) entry which is preliminary data.</text>
</comment>
<dbReference type="Proteomes" id="UP001642540">
    <property type="component" value="Unassembled WGS sequence"/>
</dbReference>